<dbReference type="Gene3D" id="1.25.40.10">
    <property type="entry name" value="Tetratricopeptide repeat domain"/>
    <property type="match status" value="1"/>
</dbReference>
<reference evidence="4" key="2">
    <citation type="submission" date="2023-01" db="EMBL/GenBank/DDBJ databases">
        <authorList>
            <person name="Sun Q."/>
            <person name="Evtushenko L."/>
        </authorList>
    </citation>
    <scope>NUCLEOTIDE SEQUENCE</scope>
    <source>
        <strain evidence="4">VKM Ac-1069</strain>
    </source>
</reference>
<keyword evidence="5" id="KW-1185">Reference proteome</keyword>
<evidence type="ECO:0000313" key="4">
    <source>
        <dbReference type="EMBL" id="GLL10156.1"/>
    </source>
</evidence>
<dbReference type="PANTHER" id="PTHR16305">
    <property type="entry name" value="TESTICULAR SOLUBLE ADENYLYL CYCLASE"/>
    <property type="match status" value="1"/>
</dbReference>
<gene>
    <name evidence="4" type="ORF">GCM10017577_12960</name>
</gene>
<dbReference type="Gene3D" id="1.10.10.10">
    <property type="entry name" value="Winged helix-like DNA-binding domain superfamily/Winged helix DNA-binding domain"/>
    <property type="match status" value="1"/>
</dbReference>
<dbReference type="InterPro" id="IPR000792">
    <property type="entry name" value="Tscrpt_reg_LuxR_C"/>
</dbReference>
<dbReference type="InterPro" id="IPR003593">
    <property type="entry name" value="AAA+_ATPase"/>
</dbReference>
<keyword evidence="2" id="KW-0067">ATP-binding</keyword>
<dbReference type="SMART" id="SM00382">
    <property type="entry name" value="AAA"/>
    <property type="match status" value="1"/>
</dbReference>
<dbReference type="PANTHER" id="PTHR16305:SF35">
    <property type="entry name" value="TRANSCRIPTIONAL ACTIVATOR DOMAIN"/>
    <property type="match status" value="1"/>
</dbReference>
<name>A0A9W6KY72_9PSEU</name>
<protein>
    <submittedName>
        <fullName evidence="4">LuxR family transcriptional regulator</fullName>
    </submittedName>
</protein>
<organism evidence="4 5">
    <name type="scientific">Pseudonocardia halophobica</name>
    <dbReference type="NCBI Taxonomy" id="29401"/>
    <lineage>
        <taxon>Bacteria</taxon>
        <taxon>Bacillati</taxon>
        <taxon>Actinomycetota</taxon>
        <taxon>Actinomycetes</taxon>
        <taxon>Pseudonocardiales</taxon>
        <taxon>Pseudonocardiaceae</taxon>
        <taxon>Pseudonocardia</taxon>
    </lineage>
</organism>
<dbReference type="GO" id="GO:0004016">
    <property type="term" value="F:adenylate cyclase activity"/>
    <property type="evidence" value="ECO:0007669"/>
    <property type="project" value="TreeGrafter"/>
</dbReference>
<dbReference type="InterPro" id="IPR011990">
    <property type="entry name" value="TPR-like_helical_dom_sf"/>
</dbReference>
<feature type="domain" description="HTH luxR-type" evidence="3">
    <location>
        <begin position="793"/>
        <end position="858"/>
    </location>
</feature>
<dbReference type="InterPro" id="IPR036388">
    <property type="entry name" value="WH-like_DNA-bd_sf"/>
</dbReference>
<dbReference type="SUPFAM" id="SSF52540">
    <property type="entry name" value="P-loop containing nucleoside triphosphate hydrolases"/>
    <property type="match status" value="1"/>
</dbReference>
<reference evidence="4" key="1">
    <citation type="journal article" date="2014" name="Int. J. Syst. Evol. Microbiol.">
        <title>Complete genome sequence of Corynebacterium casei LMG S-19264T (=DSM 44701T), isolated from a smear-ripened cheese.</title>
        <authorList>
            <consortium name="US DOE Joint Genome Institute (JGI-PGF)"/>
            <person name="Walter F."/>
            <person name="Albersmeier A."/>
            <person name="Kalinowski J."/>
            <person name="Ruckert C."/>
        </authorList>
    </citation>
    <scope>NUCLEOTIDE SEQUENCE</scope>
    <source>
        <strain evidence="4">VKM Ac-1069</strain>
    </source>
</reference>
<dbReference type="CDD" id="cd06170">
    <property type="entry name" value="LuxR_C_like"/>
    <property type="match status" value="1"/>
</dbReference>
<evidence type="ECO:0000313" key="5">
    <source>
        <dbReference type="Proteomes" id="UP001143463"/>
    </source>
</evidence>
<dbReference type="Gene3D" id="3.40.50.300">
    <property type="entry name" value="P-loop containing nucleotide triphosphate hydrolases"/>
    <property type="match status" value="1"/>
</dbReference>
<dbReference type="PRINTS" id="PR00038">
    <property type="entry name" value="HTHLUXR"/>
</dbReference>
<dbReference type="AlphaFoldDB" id="A0A9W6KY72"/>
<keyword evidence="1" id="KW-0547">Nucleotide-binding</keyword>
<evidence type="ECO:0000256" key="2">
    <source>
        <dbReference type="ARBA" id="ARBA00022840"/>
    </source>
</evidence>
<dbReference type="Pfam" id="PF13191">
    <property type="entry name" value="AAA_16"/>
    <property type="match status" value="1"/>
</dbReference>
<dbReference type="GO" id="GO:0006355">
    <property type="term" value="P:regulation of DNA-templated transcription"/>
    <property type="evidence" value="ECO:0007669"/>
    <property type="project" value="InterPro"/>
</dbReference>
<dbReference type="InterPro" id="IPR041664">
    <property type="entry name" value="AAA_16"/>
</dbReference>
<dbReference type="SUPFAM" id="SSF46894">
    <property type="entry name" value="C-terminal effector domain of the bipartite response regulators"/>
    <property type="match status" value="1"/>
</dbReference>
<dbReference type="Proteomes" id="UP001143463">
    <property type="component" value="Unassembled WGS sequence"/>
</dbReference>
<evidence type="ECO:0000259" key="3">
    <source>
        <dbReference type="PROSITE" id="PS50043"/>
    </source>
</evidence>
<dbReference type="InterPro" id="IPR016032">
    <property type="entry name" value="Sig_transdc_resp-reg_C-effctor"/>
</dbReference>
<dbReference type="RefSeq" id="WP_271214848.1">
    <property type="nucleotide sequence ID" value="NZ_BSFQ01000004.1"/>
</dbReference>
<accession>A0A9W6KY72</accession>
<dbReference type="PROSITE" id="PS50043">
    <property type="entry name" value="HTH_LUXR_2"/>
    <property type="match status" value="1"/>
</dbReference>
<sequence length="868" mass="91299">MGTLLERAAELEALEEAVAGAASGAGSVVLVAGEAGIGKTSLVRAFAARVSARARVLAGACDDLFSPRPLGPLRDAARDPGAGPLAAAARTGDREAVMGAVVEELAGPGPPTVLVVEDVHWADEGTLDVLRHAGRRVPDLPAVLVLTYRDGEAPPGHALPTLLGALTGPAVRRLTPRPLSPAAVARLSAGTGADPAALHRSTGGNPFFLSEVIASGTPADLPPATVVDAVLARIRTLDDPAREALDRLAVVPGEVELSLARALVDDLTVVAEAERRGILEVRPTAVAFRHELARRAVEEAQPVLGRMRHHARVVAALLAAPEPDLVRVVHHAVAAGDERAVAEHGPEAAAQACRAGAQTEGARLYAEVLRVAHLLDEPTRMAVQDAYSWALFHAGAGEGVRAAAEAVRLREDGDPRALAHALAVLSVQQWSDQQPAAALRSATRAAGLTEAGDSPERVFALTHLGTLLVNLDREGEALPPLEEAVAVARRADGRTPPVPLVFRGRARMALGDEDGYAEARRGLALAREAGDQDAAMMGYLNTAIALWQRGRYDEMDALLAEREEFGRGRDFPFFDHSCRSYRLRLRALRGDWDAAEAEYRAILERSGGRGVLLRYCLPGLALLAVRRGDDDAPRLLADALAYTEDSGSAFQLLPVLAAALEHAWLAGRPAPAHVAAARDLLARTDRPGRERERADVLRALARLGEPVVPFRGCPPETLAALRGDRLEAAEGWAAIGAPYERALELAESGEPGRAAAALEILDGLGARPAAARVRGALRGLGVRQVRRGARAATRAHPAGLTPRQAEILALVAEGRTNTEIAERLVLSIRTVDHHVSAVLAKLGVGSRREAADHVAAARAGADPDADAS</sequence>
<comment type="caution">
    <text evidence="4">The sequence shown here is derived from an EMBL/GenBank/DDBJ whole genome shotgun (WGS) entry which is preliminary data.</text>
</comment>
<dbReference type="GO" id="GO:0005737">
    <property type="term" value="C:cytoplasm"/>
    <property type="evidence" value="ECO:0007669"/>
    <property type="project" value="TreeGrafter"/>
</dbReference>
<dbReference type="SMART" id="SM00421">
    <property type="entry name" value="HTH_LUXR"/>
    <property type="match status" value="1"/>
</dbReference>
<evidence type="ECO:0000256" key="1">
    <source>
        <dbReference type="ARBA" id="ARBA00022741"/>
    </source>
</evidence>
<dbReference type="GO" id="GO:0003677">
    <property type="term" value="F:DNA binding"/>
    <property type="evidence" value="ECO:0007669"/>
    <property type="project" value="InterPro"/>
</dbReference>
<dbReference type="SUPFAM" id="SSF48452">
    <property type="entry name" value="TPR-like"/>
    <property type="match status" value="1"/>
</dbReference>
<dbReference type="Pfam" id="PF00196">
    <property type="entry name" value="GerE"/>
    <property type="match status" value="1"/>
</dbReference>
<dbReference type="EMBL" id="BSFQ01000004">
    <property type="protein sequence ID" value="GLL10156.1"/>
    <property type="molecule type" value="Genomic_DNA"/>
</dbReference>
<dbReference type="InterPro" id="IPR027417">
    <property type="entry name" value="P-loop_NTPase"/>
</dbReference>
<dbReference type="PROSITE" id="PS00622">
    <property type="entry name" value="HTH_LUXR_1"/>
    <property type="match status" value="1"/>
</dbReference>
<proteinExistence type="predicted"/>
<dbReference type="GO" id="GO:0005524">
    <property type="term" value="F:ATP binding"/>
    <property type="evidence" value="ECO:0007669"/>
    <property type="project" value="UniProtKB-KW"/>
</dbReference>